<evidence type="ECO:0000256" key="2">
    <source>
        <dbReference type="SAM" id="MobiDB-lite"/>
    </source>
</evidence>
<dbReference type="SUPFAM" id="SSF53335">
    <property type="entry name" value="S-adenosyl-L-methionine-dependent methyltransferases"/>
    <property type="match status" value="1"/>
</dbReference>
<reference evidence="4" key="1">
    <citation type="submission" date="2024-02" db="EMBL/GenBank/DDBJ databases">
        <title>Tomenella chthoni gen. nov. sp. nov., a member of the family Jonesiaceae isolated from bat guano.</title>
        <authorList>
            <person name="Miller S.L."/>
            <person name="King J."/>
            <person name="Sankaranarayanan K."/>
            <person name="Lawson P.A."/>
        </authorList>
    </citation>
    <scope>NUCLEOTIDE SEQUENCE</scope>
    <source>
        <strain evidence="4">BS-20</strain>
    </source>
</reference>
<dbReference type="Gene3D" id="3.40.50.150">
    <property type="entry name" value="Vaccinia Virus protein VP39"/>
    <property type="match status" value="1"/>
</dbReference>
<keyword evidence="1" id="KW-0620">Polyamine biosynthesis</keyword>
<feature type="region of interest" description="Disordered" evidence="2">
    <location>
        <begin position="1"/>
        <end position="27"/>
    </location>
</feature>
<dbReference type="Pfam" id="PF08241">
    <property type="entry name" value="Methyltransf_11"/>
    <property type="match status" value="1"/>
</dbReference>
<sequence length="349" mass="38199">MARKKSSNPSSRFPVTSPAAPELPDAPVRTKYSQVHLEADRDNARSLTVFIDNAPSSFIDLDNPVNVGFEYMEIMLAALEEFPPGPIRVVHLGAAGCTMARAIEHIRPNSRQIGVDIDGELLEYARSWFDLPRAPRLRLRTGDARAELARMRDGSADVIIRDVFDGTVTPEHLITLEFTMEALRVLRPGGMYLINCADRPPLTHARREIATLWQAQRDFRTELESAGGQVKHEPDVALISEPALLKGRRYGNLVLALVKPLLAKDPQDCAQVDATEPEVARQTEETAIDLDGAQLGRRLRSLAVPAQIASGADSLMFARNAPVLRDPVPSDPAGEAHSDQLAQGDLAAT</sequence>
<accession>A0AAU7DZS2</accession>
<dbReference type="GO" id="GO:0008757">
    <property type="term" value="F:S-adenosylmethionine-dependent methyltransferase activity"/>
    <property type="evidence" value="ECO:0007669"/>
    <property type="project" value="InterPro"/>
</dbReference>
<gene>
    <name evidence="4" type="ORF">V5R04_04805</name>
</gene>
<feature type="region of interest" description="Disordered" evidence="2">
    <location>
        <begin position="326"/>
        <end position="349"/>
    </location>
</feature>
<dbReference type="InterPro" id="IPR013216">
    <property type="entry name" value="Methyltransf_11"/>
</dbReference>
<name>A0AAU7DZS2_9MICO</name>
<evidence type="ECO:0000259" key="3">
    <source>
        <dbReference type="Pfam" id="PF08241"/>
    </source>
</evidence>
<dbReference type="AlphaFoldDB" id="A0AAU7DZS2"/>
<dbReference type="PANTHER" id="PTHR43317:SF1">
    <property type="entry name" value="THERMOSPERMINE SYNTHASE ACAULIS5"/>
    <property type="match status" value="1"/>
</dbReference>
<evidence type="ECO:0000313" key="4">
    <source>
        <dbReference type="EMBL" id="XBH22547.1"/>
    </source>
</evidence>
<dbReference type="PANTHER" id="PTHR43317">
    <property type="entry name" value="THERMOSPERMINE SYNTHASE ACAULIS5"/>
    <property type="match status" value="1"/>
</dbReference>
<dbReference type="InterPro" id="IPR029063">
    <property type="entry name" value="SAM-dependent_MTases_sf"/>
</dbReference>
<dbReference type="GO" id="GO:0006596">
    <property type="term" value="P:polyamine biosynthetic process"/>
    <property type="evidence" value="ECO:0007669"/>
    <property type="project" value="UniProtKB-KW"/>
</dbReference>
<proteinExistence type="predicted"/>
<evidence type="ECO:0000256" key="1">
    <source>
        <dbReference type="ARBA" id="ARBA00023115"/>
    </source>
</evidence>
<protein>
    <submittedName>
        <fullName evidence="4">Fused MFS/spermidine synthase</fullName>
    </submittedName>
</protein>
<dbReference type="NCBIfam" id="NF037959">
    <property type="entry name" value="MFS_SpdSyn"/>
    <property type="match status" value="1"/>
</dbReference>
<organism evidence="4">
    <name type="scientific">Jonesiaceae bacterium BS-20</name>
    <dbReference type="NCBI Taxonomy" id="3120821"/>
    <lineage>
        <taxon>Bacteria</taxon>
        <taxon>Bacillati</taxon>
        <taxon>Actinomycetota</taxon>
        <taxon>Actinomycetes</taxon>
        <taxon>Micrococcales</taxon>
        <taxon>Jonesiaceae</taxon>
    </lineage>
</organism>
<dbReference type="EMBL" id="CP146203">
    <property type="protein sequence ID" value="XBH22547.1"/>
    <property type="molecule type" value="Genomic_DNA"/>
</dbReference>
<dbReference type="CDD" id="cd02440">
    <property type="entry name" value="AdoMet_MTases"/>
    <property type="match status" value="1"/>
</dbReference>
<feature type="domain" description="Methyltransferase type 11" evidence="3">
    <location>
        <begin position="96"/>
        <end position="194"/>
    </location>
</feature>